<keyword evidence="2" id="KW-1185">Reference proteome</keyword>
<accession>D7DVS3</accession>
<evidence type="ECO:0000313" key="2">
    <source>
        <dbReference type="Proteomes" id="UP000001511"/>
    </source>
</evidence>
<dbReference type="RefSeq" id="WP_013190950.1">
    <property type="nucleotide sequence ID" value="NC_014248.1"/>
</dbReference>
<dbReference type="Proteomes" id="UP000001511">
    <property type="component" value="Chromosome"/>
</dbReference>
<keyword evidence="1" id="KW-0489">Methyltransferase</keyword>
<name>D7DVS3_NOSA0</name>
<organism evidence="1 2">
    <name type="scientific">Nostoc azollae (strain 0708)</name>
    <name type="common">Anabaena azollae (strain 0708)</name>
    <dbReference type="NCBI Taxonomy" id="551115"/>
    <lineage>
        <taxon>Bacteria</taxon>
        <taxon>Bacillati</taxon>
        <taxon>Cyanobacteriota</taxon>
        <taxon>Cyanophyceae</taxon>
        <taxon>Nostocales</taxon>
        <taxon>Nostocaceae</taxon>
        <taxon>Trichormus</taxon>
    </lineage>
</organism>
<reference evidence="1 2" key="1">
    <citation type="journal article" date="2010" name="PLoS ONE">
        <title>Genome erosion in a nitrogen-fixing vertically transmitted endosymbiotic multicellular cyanobacterium.</title>
        <authorList>
            <person name="Ran L."/>
            <person name="Larsson J."/>
            <person name="Vigil-Stenman T."/>
            <person name="Nylander J.A."/>
            <person name="Ininbergs K."/>
            <person name="Zheng W.W."/>
            <person name="Lapidus A."/>
            <person name="Lowry S."/>
            <person name="Haselkorn R."/>
            <person name="Bergman B."/>
        </authorList>
    </citation>
    <scope>NUCLEOTIDE SEQUENCE [LARGE SCALE GENOMIC DNA]</scope>
    <source>
        <strain evidence="1 2">0708</strain>
    </source>
</reference>
<proteinExistence type="predicted"/>
<dbReference type="AlphaFoldDB" id="D7DVS3"/>
<dbReference type="EMBL" id="CP002059">
    <property type="protein sequence ID" value="ADI63932.1"/>
    <property type="molecule type" value="Genomic_DNA"/>
</dbReference>
<dbReference type="STRING" id="551115.Aazo_1821"/>
<sequence>MWMGFSGDYGGHGAGEKIKLDDLLKPDIFDLFVDMFTDIKKVNQKKLELK</sequence>
<dbReference type="KEGG" id="naz:Aazo_1821"/>
<gene>
    <name evidence="1" type="ordered locus">Aazo_1821</name>
</gene>
<keyword evidence="1" id="KW-0808">Transferase</keyword>
<dbReference type="GO" id="GO:0008168">
    <property type="term" value="F:methyltransferase activity"/>
    <property type="evidence" value="ECO:0007669"/>
    <property type="project" value="UniProtKB-KW"/>
</dbReference>
<dbReference type="HOGENOM" id="CLU_3120462_0_0_3"/>
<evidence type="ECO:0000313" key="1">
    <source>
        <dbReference type="EMBL" id="ADI63932.1"/>
    </source>
</evidence>
<protein>
    <submittedName>
        <fullName evidence="1">Type II restriction enzyme, methylase subunit N6 adenine-specific DNA methyltransferase protein, N12 class</fullName>
    </submittedName>
</protein>
<dbReference type="GO" id="GO:0032259">
    <property type="term" value="P:methylation"/>
    <property type="evidence" value="ECO:0007669"/>
    <property type="project" value="UniProtKB-KW"/>
</dbReference>